<sequence length="39" mass="4537">MTQNGSVSLKFQVGTFFCILRISMRQRQKENEKCESKAI</sequence>
<dbReference type="Proteomes" id="UP000005950">
    <property type="component" value="Unassembled WGS sequence"/>
</dbReference>
<reference evidence="1 2" key="1">
    <citation type="submission" date="2008-12" db="EMBL/GenBank/DDBJ databases">
        <authorList>
            <person name="Fulton L."/>
            <person name="Clifton S."/>
            <person name="Fulton B."/>
            <person name="Xu J."/>
            <person name="Minx P."/>
            <person name="Pepin K.H."/>
            <person name="Johnson M."/>
            <person name="Bhonagiri V."/>
            <person name="Nash W.E."/>
            <person name="Mardis E.R."/>
            <person name="Wilson R.K."/>
        </authorList>
    </citation>
    <scope>NUCLEOTIDE SEQUENCE [LARGE SCALE GENOMIC DNA]</scope>
    <source>
        <strain evidence="1 2">DSM 12042</strain>
    </source>
</reference>
<reference evidence="1 2" key="2">
    <citation type="submission" date="2009-02" db="EMBL/GenBank/DDBJ databases">
        <title>Draft genome sequence of Holdemania filiformis DSM 12042.</title>
        <authorList>
            <person name="Sudarsanam P."/>
            <person name="Ley R."/>
            <person name="Guruge J."/>
            <person name="Turnbaugh P.J."/>
            <person name="Mahowald M."/>
            <person name="Liep D."/>
            <person name="Gordon J."/>
        </authorList>
    </citation>
    <scope>NUCLEOTIDE SEQUENCE [LARGE SCALE GENOMIC DNA]</scope>
    <source>
        <strain evidence="1 2">DSM 12042</strain>
    </source>
</reference>
<protein>
    <submittedName>
        <fullName evidence="1">Uncharacterized protein</fullName>
    </submittedName>
</protein>
<name>B9Y950_9FIRM</name>
<dbReference type="HOGENOM" id="CLU_3310963_0_0_9"/>
<proteinExistence type="predicted"/>
<evidence type="ECO:0000313" key="2">
    <source>
        <dbReference type="Proteomes" id="UP000005950"/>
    </source>
</evidence>
<dbReference type="EMBL" id="ACCF01000139">
    <property type="protein sequence ID" value="EEF67481.1"/>
    <property type="molecule type" value="Genomic_DNA"/>
</dbReference>
<dbReference type="AlphaFoldDB" id="B9Y950"/>
<organism evidence="1 2">
    <name type="scientific">Holdemania filiformis DSM 12042</name>
    <dbReference type="NCBI Taxonomy" id="545696"/>
    <lineage>
        <taxon>Bacteria</taxon>
        <taxon>Bacillati</taxon>
        <taxon>Bacillota</taxon>
        <taxon>Erysipelotrichia</taxon>
        <taxon>Erysipelotrichales</taxon>
        <taxon>Erysipelotrichaceae</taxon>
        <taxon>Holdemania</taxon>
    </lineage>
</organism>
<gene>
    <name evidence="1" type="ORF">HOLDEFILI_02355</name>
</gene>
<dbReference type="STRING" id="545696.HOLDEFILI_02355"/>
<accession>B9Y950</accession>
<evidence type="ECO:0000313" key="1">
    <source>
        <dbReference type="EMBL" id="EEF67481.1"/>
    </source>
</evidence>
<comment type="caution">
    <text evidence="1">The sequence shown here is derived from an EMBL/GenBank/DDBJ whole genome shotgun (WGS) entry which is preliminary data.</text>
</comment>